<dbReference type="PANTHER" id="PTHR30012">
    <property type="entry name" value="GENERAL SECRETION PATHWAY PROTEIN"/>
    <property type="match status" value="1"/>
</dbReference>
<evidence type="ECO:0000256" key="5">
    <source>
        <dbReference type="ARBA" id="ARBA00022989"/>
    </source>
</evidence>
<keyword evidence="3" id="KW-1003">Cell membrane</keyword>
<feature type="domain" description="Type II secretion system protein GspF" evidence="8">
    <location>
        <begin position="34"/>
        <end position="152"/>
    </location>
</feature>
<dbReference type="PRINTS" id="PR00812">
    <property type="entry name" value="BCTERIALGSPF"/>
</dbReference>
<feature type="transmembrane region" description="Helical" evidence="7">
    <location>
        <begin position="128"/>
        <end position="150"/>
    </location>
</feature>
<keyword evidence="10" id="KW-1185">Reference proteome</keyword>
<dbReference type="InterPro" id="IPR003004">
    <property type="entry name" value="GspF/PilC"/>
</dbReference>
<keyword evidence="6 7" id="KW-0472">Membrane</keyword>
<evidence type="ECO:0000256" key="6">
    <source>
        <dbReference type="ARBA" id="ARBA00023136"/>
    </source>
</evidence>
<evidence type="ECO:0000256" key="3">
    <source>
        <dbReference type="ARBA" id="ARBA00022475"/>
    </source>
</evidence>
<evidence type="ECO:0000256" key="4">
    <source>
        <dbReference type="ARBA" id="ARBA00022692"/>
    </source>
</evidence>
<dbReference type="RefSeq" id="WP_067975957.1">
    <property type="nucleotide sequence ID" value="NZ_CAJHKM010000002.1"/>
</dbReference>
<dbReference type="EMBL" id="CP014160">
    <property type="protein sequence ID" value="AMB94685.1"/>
    <property type="molecule type" value="Genomic_DNA"/>
</dbReference>
<feature type="domain" description="Type II secretion system protein GspF" evidence="8">
    <location>
        <begin position="228"/>
        <end position="350"/>
    </location>
</feature>
<dbReference type="Gene3D" id="1.20.81.30">
    <property type="entry name" value="Type II secretion system (T2SS), domain F"/>
    <property type="match status" value="2"/>
</dbReference>
<dbReference type="Pfam" id="PF00482">
    <property type="entry name" value="T2SSF"/>
    <property type="match status" value="2"/>
</dbReference>
<dbReference type="NCBIfam" id="NF041012">
    <property type="entry name" value="T4P_ComGB"/>
    <property type="match status" value="1"/>
</dbReference>
<dbReference type="GO" id="GO:0005886">
    <property type="term" value="C:plasma membrane"/>
    <property type="evidence" value="ECO:0007669"/>
    <property type="project" value="UniProtKB-SubCell"/>
</dbReference>
<keyword evidence="5 7" id="KW-1133">Transmembrane helix</keyword>
<sequence length="360" mass="41445">MSSVKEPSKNITWKKIIHYEITSSWTSQLQASVLSYISEMLKEGFSLQDTLPFLSIVYPKQATTFQAMENDILLGKSFSEACQHLKLQGNQRFQIKIAEAHGAFADKLMEVANYLKLREANTKQIRQTLTYPFFLVFLILGMLFVMRSFLLPQIQEMGSGEESSLVIFLRYFLENLPLILVYSSLITGLVGLVTYYFLKKLTALKRAQIYVALPFIGHYFRLYYTYFFAYEFSQLFALGFPIQEIIQSFQEQNESDFLNSFGYFMAKRLEEGRATDDILSQAGIFTQEFPAIVLQGEYLNQLAVKMRLYSQRCLKDFFTKSQQAIQIAKNALFIFVALLILLVYLSLMLPMLNLLGGLNA</sequence>
<gene>
    <name evidence="9" type="ORF">AWM72_07915</name>
</gene>
<evidence type="ECO:0000259" key="8">
    <source>
        <dbReference type="Pfam" id="PF00482"/>
    </source>
</evidence>
<reference evidence="10" key="2">
    <citation type="submission" date="2016-01" db="EMBL/GenBank/DDBJ databases">
        <title>Six Aerococcus type strain genome sequencing and assembly using PacBio and Illumina Hiseq.</title>
        <authorList>
            <person name="Carkaci D."/>
            <person name="Dargis R."/>
            <person name="Nielsen X.C."/>
            <person name="Skovgaard O."/>
            <person name="Fuursted K."/>
            <person name="Christensen J.J."/>
        </authorList>
    </citation>
    <scope>NUCLEOTIDE SEQUENCE [LARGE SCALE GENOMIC DNA]</scope>
    <source>
        <strain evidence="10">CCUG43001</strain>
    </source>
</reference>
<keyword evidence="4 7" id="KW-0812">Transmembrane</keyword>
<dbReference type="PANTHER" id="PTHR30012:SF0">
    <property type="entry name" value="TYPE II SECRETION SYSTEM PROTEIN F-RELATED"/>
    <property type="match status" value="1"/>
</dbReference>
<evidence type="ECO:0000313" key="9">
    <source>
        <dbReference type="EMBL" id="AMB94685.1"/>
    </source>
</evidence>
<evidence type="ECO:0000313" key="10">
    <source>
        <dbReference type="Proteomes" id="UP000069912"/>
    </source>
</evidence>
<dbReference type="InterPro" id="IPR042094">
    <property type="entry name" value="T2SS_GspF_sf"/>
</dbReference>
<comment type="similarity">
    <text evidence="2">Belongs to the GSP F family.</text>
</comment>
<dbReference type="GeneID" id="92903991"/>
<evidence type="ECO:0000256" key="2">
    <source>
        <dbReference type="ARBA" id="ARBA00005745"/>
    </source>
</evidence>
<feature type="transmembrane region" description="Helical" evidence="7">
    <location>
        <begin position="179"/>
        <end position="198"/>
    </location>
</feature>
<dbReference type="InterPro" id="IPR047692">
    <property type="entry name" value="T4P_ComGB"/>
</dbReference>
<dbReference type="AlphaFoldDB" id="A0A0X8FC86"/>
<accession>A0A0X8FC86</accession>
<evidence type="ECO:0000256" key="7">
    <source>
        <dbReference type="SAM" id="Phobius"/>
    </source>
</evidence>
<organism evidence="9 10">
    <name type="scientific">Aerococcus sanguinicola</name>
    <dbReference type="NCBI Taxonomy" id="119206"/>
    <lineage>
        <taxon>Bacteria</taxon>
        <taxon>Bacillati</taxon>
        <taxon>Bacillota</taxon>
        <taxon>Bacilli</taxon>
        <taxon>Lactobacillales</taxon>
        <taxon>Aerococcaceae</taxon>
        <taxon>Aerococcus</taxon>
    </lineage>
</organism>
<protein>
    <recommendedName>
        <fullName evidence="8">Type II secretion system protein GspF domain-containing protein</fullName>
    </recommendedName>
</protein>
<dbReference type="Proteomes" id="UP000069912">
    <property type="component" value="Chromosome"/>
</dbReference>
<dbReference type="InterPro" id="IPR018076">
    <property type="entry name" value="T2SS_GspF_dom"/>
</dbReference>
<name>A0A0X8FC86_9LACT</name>
<proteinExistence type="inferred from homology"/>
<dbReference type="KEGG" id="asan:AWM72_07915"/>
<evidence type="ECO:0000256" key="1">
    <source>
        <dbReference type="ARBA" id="ARBA00004651"/>
    </source>
</evidence>
<comment type="subcellular location">
    <subcellularLocation>
        <location evidence="1">Cell membrane</location>
        <topology evidence="1">Multi-pass membrane protein</topology>
    </subcellularLocation>
</comment>
<feature type="transmembrane region" description="Helical" evidence="7">
    <location>
        <begin position="331"/>
        <end position="352"/>
    </location>
</feature>
<reference evidence="9 10" key="1">
    <citation type="journal article" date="2016" name="Genome Announc.">
        <title>Complete Genome Sequences of Aerococcus christensenii CCUG 28831T, Aerococcus sanguinicola CCUG 43001T, Aerococcus urinae CCUG 36881T, Aerococcus urinaeequi CCUG 28094T, Aerococcus urinaehominis CCUG 42038 BT, and Aerococcus viridans CCUG 4311T.</title>
        <authorList>
            <person name="Carkaci D."/>
            <person name="Dargis R."/>
            <person name="Nielsen X.C."/>
            <person name="Skovgaard O."/>
            <person name="Fuursted K."/>
            <person name="Christensen J.J."/>
        </authorList>
    </citation>
    <scope>NUCLEOTIDE SEQUENCE [LARGE SCALE GENOMIC DNA]</scope>
    <source>
        <strain evidence="9 10">CCUG43001</strain>
    </source>
</reference>